<reference evidence="1 2" key="1">
    <citation type="journal article" date="2022" name="Int. J. Syst. Evol. Microbiol.">
        <title>Prevotella herbatica sp. nov., a plant polysaccharide-decomposing anaerobic bacterium isolated from a methanogenic reactor.</title>
        <authorList>
            <person name="Uek A."/>
            <person name="Tonouchi A."/>
            <person name="Kaku N."/>
            <person name="Ueki K."/>
        </authorList>
    </citation>
    <scope>NUCLEOTIDE SEQUENCE [LARGE SCALE GENOMIC DNA]</scope>
    <source>
        <strain evidence="1 2">WR041</strain>
    </source>
</reference>
<proteinExistence type="predicted"/>
<dbReference type="Gene3D" id="2.60.120.260">
    <property type="entry name" value="Galactose-binding domain-like"/>
    <property type="match status" value="1"/>
</dbReference>
<organism evidence="1 2">
    <name type="scientific">Prevotella herbatica</name>
    <dbReference type="NCBI Taxonomy" id="2801997"/>
    <lineage>
        <taxon>Bacteria</taxon>
        <taxon>Pseudomonadati</taxon>
        <taxon>Bacteroidota</taxon>
        <taxon>Bacteroidia</taxon>
        <taxon>Bacteroidales</taxon>
        <taxon>Prevotellaceae</taxon>
        <taxon>Prevotella</taxon>
    </lineage>
</organism>
<protein>
    <submittedName>
        <fullName evidence="1">Uncharacterized protein</fullName>
    </submittedName>
</protein>
<evidence type="ECO:0000313" key="2">
    <source>
        <dbReference type="Proteomes" id="UP001319045"/>
    </source>
</evidence>
<keyword evidence="2" id="KW-1185">Reference proteome</keyword>
<evidence type="ECO:0000313" key="1">
    <source>
        <dbReference type="EMBL" id="BCS85475.1"/>
    </source>
</evidence>
<dbReference type="EMBL" id="AP024484">
    <property type="protein sequence ID" value="BCS85475.1"/>
    <property type="molecule type" value="Genomic_DNA"/>
</dbReference>
<sequence>MREIMIGLLLMISYGISAQTLMPKWISYPEVDSTSQIWFRQTYINNQRPELANISITTTGQIELCVNGYNVSTDTRLPFRTYSENDEPIRMTFNVTRFLRPDSNTIAVWYSPSYPHVQSQQISLNYYGAMSDGEQFSYNANDDWLCRKANISLTTDGEEEFISPSNDAVWNSSEYEPACWISAKLQYKDKTSSISDYASFYNSRRVTRIIRPECQRIGRDSIVYCFNPAFQGYVRITLRGAKKGEKLDIGGLKYTCNGDLDEQAYRKFTDKYCDYIIICGDKKFRRSQIQSVEGIEINTYFHANWLY</sequence>
<accession>A0ABM7NYJ8</accession>
<name>A0ABM7NYJ8_9BACT</name>
<gene>
    <name evidence="1" type="ORF">prwr041_13680</name>
</gene>
<dbReference type="Proteomes" id="UP001319045">
    <property type="component" value="Chromosome"/>
</dbReference>
<dbReference type="RefSeq" id="WP_207153127.1">
    <property type="nucleotide sequence ID" value="NZ_AP024484.1"/>
</dbReference>